<feature type="signal peptide" evidence="1">
    <location>
        <begin position="1"/>
        <end position="26"/>
    </location>
</feature>
<evidence type="ECO:0000313" key="2">
    <source>
        <dbReference type="EMBL" id="MBA0084720.1"/>
    </source>
</evidence>
<sequence length="245" mass="28107">MVRSFVPQVAALAWASLLCAQAPAPAAPSAPARDLTGIWMVRNPSSMRAYAGATFTKEEPDLTPWALAKYKEAKNSNNGIYTLETTNDPVITKCYPPGVPRVYFHPYPFEFVSTPSYLLMLYEYDHTLRRIYTDGRALPRDPDPSWMGTSVGRWENDTTFVVETVGFNDKTWLDRLGHPHSTELRVTERFRRTDRDHLQIDFIIQDPKALQKPWTSTFFAELRPKWELGEISCSGDYLDFKTFEK</sequence>
<comment type="caution">
    <text evidence="2">The sequence shown here is derived from an EMBL/GenBank/DDBJ whole genome shotgun (WGS) entry which is preliminary data.</text>
</comment>
<proteinExistence type="predicted"/>
<reference evidence="2" key="1">
    <citation type="submission" date="2020-06" db="EMBL/GenBank/DDBJ databases">
        <title>Legume-microbial interactions unlock mineral nutrients during tropical forest succession.</title>
        <authorList>
            <person name="Epihov D.Z."/>
        </authorList>
    </citation>
    <scope>NUCLEOTIDE SEQUENCE [LARGE SCALE GENOMIC DNA]</scope>
    <source>
        <strain evidence="2">Pan2503</strain>
    </source>
</reference>
<keyword evidence="3" id="KW-1185">Reference proteome</keyword>
<evidence type="ECO:0000313" key="3">
    <source>
        <dbReference type="Proteomes" id="UP000567293"/>
    </source>
</evidence>
<dbReference type="Proteomes" id="UP000567293">
    <property type="component" value="Unassembled WGS sequence"/>
</dbReference>
<protein>
    <submittedName>
        <fullName evidence="2">Uncharacterized protein</fullName>
    </submittedName>
</protein>
<name>A0A7V8SVZ4_9BACT</name>
<feature type="chain" id="PRO_5031472775" evidence="1">
    <location>
        <begin position="27"/>
        <end position="245"/>
    </location>
</feature>
<dbReference type="EMBL" id="JACDQQ010000679">
    <property type="protein sequence ID" value="MBA0084720.1"/>
    <property type="molecule type" value="Genomic_DNA"/>
</dbReference>
<keyword evidence="1" id="KW-0732">Signal</keyword>
<dbReference type="AlphaFoldDB" id="A0A7V8SVZ4"/>
<evidence type="ECO:0000256" key="1">
    <source>
        <dbReference type="SAM" id="SignalP"/>
    </source>
</evidence>
<gene>
    <name evidence="2" type="ORF">HRJ53_06980</name>
</gene>
<organism evidence="2 3">
    <name type="scientific">Candidatus Acidiferrum panamense</name>
    <dbReference type="NCBI Taxonomy" id="2741543"/>
    <lineage>
        <taxon>Bacteria</taxon>
        <taxon>Pseudomonadati</taxon>
        <taxon>Acidobacteriota</taxon>
        <taxon>Terriglobia</taxon>
        <taxon>Candidatus Acidiferrales</taxon>
        <taxon>Candidatus Acidiferrum</taxon>
    </lineage>
</organism>
<accession>A0A7V8SVZ4</accession>